<organism evidence="2 3">
    <name type="scientific">Alkalicoccobacillus plakortidis</name>
    <dbReference type="NCBI Taxonomy" id="444060"/>
    <lineage>
        <taxon>Bacteria</taxon>
        <taxon>Bacillati</taxon>
        <taxon>Bacillota</taxon>
        <taxon>Bacilli</taxon>
        <taxon>Bacillales</taxon>
        <taxon>Bacillaceae</taxon>
        <taxon>Alkalicoccobacillus</taxon>
    </lineage>
</organism>
<accession>A0A9D5I1U1</accession>
<keyword evidence="1" id="KW-0175">Coiled coil</keyword>
<gene>
    <name evidence="2" type="ORF">AN965_10970</name>
</gene>
<evidence type="ECO:0000313" key="2">
    <source>
        <dbReference type="EMBL" id="KQL56976.1"/>
    </source>
</evidence>
<evidence type="ECO:0000313" key="3">
    <source>
        <dbReference type="Proteomes" id="UP000051061"/>
    </source>
</evidence>
<sequence>MQKKMKAIIVLLLGTMLFFIFQNSSLKNENLTLVEQNEQLKNENVIEVETNEQAKEVANDFINGYFNYQDKPAKQDVESYATNEALGQLQFDGAEGLEEIYGDTDIEKIHSSVENLSIYEGQSLDDRVEVVALFDNRIEVNDLSSVAMTILTLEMIVEEDQWKVANFTFTQQ</sequence>
<proteinExistence type="predicted"/>
<feature type="coiled-coil region" evidence="1">
    <location>
        <begin position="23"/>
        <end position="57"/>
    </location>
</feature>
<evidence type="ECO:0000256" key="1">
    <source>
        <dbReference type="SAM" id="Coils"/>
    </source>
</evidence>
<comment type="caution">
    <text evidence="2">The sequence shown here is derived from an EMBL/GenBank/DDBJ whole genome shotgun (WGS) entry which is preliminary data.</text>
</comment>
<dbReference type="AlphaFoldDB" id="A0A9D5I1U1"/>
<dbReference type="EMBL" id="LJJD01000022">
    <property type="protein sequence ID" value="KQL56976.1"/>
    <property type="molecule type" value="Genomic_DNA"/>
</dbReference>
<name>A0A9D5I1U1_9BACI</name>
<protein>
    <submittedName>
        <fullName evidence="2">Uncharacterized protein</fullName>
    </submittedName>
</protein>
<dbReference type="Proteomes" id="UP000051061">
    <property type="component" value="Unassembled WGS sequence"/>
</dbReference>
<reference evidence="2 3" key="1">
    <citation type="submission" date="2015-09" db="EMBL/GenBank/DDBJ databases">
        <title>Genome sequencing project for genomic taxonomy and phylogenomics of Bacillus-like bacteria.</title>
        <authorList>
            <person name="Liu B."/>
            <person name="Wang J."/>
            <person name="Zhu Y."/>
            <person name="Liu G."/>
            <person name="Chen Q."/>
            <person name="Chen Z."/>
            <person name="Lan J."/>
            <person name="Che J."/>
            <person name="Ge C."/>
            <person name="Shi H."/>
            <person name="Pan Z."/>
            <person name="Liu X."/>
        </authorList>
    </citation>
    <scope>NUCLEOTIDE SEQUENCE [LARGE SCALE GENOMIC DNA]</scope>
    <source>
        <strain evidence="2 3">DSM 19153</strain>
    </source>
</reference>
<keyword evidence="3" id="KW-1185">Reference proteome</keyword>